<name>A0A066WF13_TILAU</name>
<evidence type="ECO:0000256" key="2">
    <source>
        <dbReference type="ARBA" id="ARBA00008432"/>
    </source>
</evidence>
<feature type="transmembrane region" description="Helical" evidence="7">
    <location>
        <begin position="382"/>
        <end position="399"/>
    </location>
</feature>
<feature type="transmembrane region" description="Helical" evidence="7">
    <location>
        <begin position="177"/>
        <end position="195"/>
    </location>
</feature>
<evidence type="ECO:0000256" key="6">
    <source>
        <dbReference type="SAM" id="MobiDB-lite"/>
    </source>
</evidence>
<feature type="transmembrane region" description="Helical" evidence="7">
    <location>
        <begin position="138"/>
        <end position="156"/>
    </location>
</feature>
<evidence type="ECO:0000313" key="9">
    <source>
        <dbReference type="Proteomes" id="UP000027361"/>
    </source>
</evidence>
<dbReference type="STRING" id="1037660.A0A066WF13"/>
<dbReference type="AlphaFoldDB" id="A0A066WF13"/>
<evidence type="ECO:0000256" key="3">
    <source>
        <dbReference type="ARBA" id="ARBA00022692"/>
    </source>
</evidence>
<evidence type="ECO:0000256" key="5">
    <source>
        <dbReference type="ARBA" id="ARBA00023136"/>
    </source>
</evidence>
<evidence type="ECO:0000256" key="1">
    <source>
        <dbReference type="ARBA" id="ARBA00004141"/>
    </source>
</evidence>
<comment type="caution">
    <text evidence="8">The sequence shown here is derived from an EMBL/GenBank/DDBJ whole genome shotgun (WGS) entry which is preliminary data.</text>
</comment>
<keyword evidence="4 7" id="KW-1133">Transmembrane helix</keyword>
<dbReference type="InterPro" id="IPR011701">
    <property type="entry name" value="MFS"/>
</dbReference>
<sequence length="551" mass="59406">MDTKELEHTKAAEAASSQDSIPVIESTESDAPPPPPVALTEGAIATTDAYRSEKERQVVSGEYRHPFRWSPLWELEVINPLNQKSFTLPPLRVTSSYFIAFWMSTLGFFVAFLSWFAFSPLMPETVKSDLKLTSAQVANSNIAALSATLLVRFVAGPLVDRFGPLRTASDRFGPRKVMVALLLLGAIPSGLAGTAHNADSLYAVRVFISILGGTFAPCQAWTTAWFDKAVVGSANALAGGWGNMGGGVTFATQTGLFERLLHDGLSQHVGWRICFVIVPVPILLFTAGLMLLIARGHPMGRWANRHETPATAGAVLMGEDINIDADERRATEKRGPAKSHSEKAVRAMIEPNNPSSLKPNDVAVNEPLTKSILISVVTDPRTWMLSLSYASTFGFELALDASLANSFKTFQQLDARYLASIYGLLNICMRFLGGLGANILYARFGITAKNLGVLIDYGSITVGKFMGFVFMLSFSGFSANGAKYALVPHISSRSNGLMAGIVGGMGNLGGILYSLIFRFQPAPYGKPYWISGIFCTGLNLFLLTIPLGDAA</sequence>
<dbReference type="OrthoDB" id="434240at2759"/>
<accession>A0A066WF13</accession>
<feature type="compositionally biased region" description="Basic and acidic residues" evidence="6">
    <location>
        <begin position="1"/>
        <end position="11"/>
    </location>
</feature>
<dbReference type="PANTHER" id="PTHR23515">
    <property type="entry name" value="HIGH-AFFINITY NITRATE TRANSPORTER 2.3"/>
    <property type="match status" value="1"/>
</dbReference>
<dbReference type="Proteomes" id="UP000027361">
    <property type="component" value="Unassembled WGS sequence"/>
</dbReference>
<feature type="region of interest" description="Disordered" evidence="6">
    <location>
        <begin position="1"/>
        <end position="36"/>
    </location>
</feature>
<dbReference type="EMBL" id="JMSN01000009">
    <property type="protein sequence ID" value="KDN52557.1"/>
    <property type="molecule type" value="Genomic_DNA"/>
</dbReference>
<keyword evidence="9" id="KW-1185">Reference proteome</keyword>
<comment type="similarity">
    <text evidence="2">Belongs to the major facilitator superfamily. Nitrate/nitrite porter (TC 2.A.1.8) family.</text>
</comment>
<dbReference type="OMA" id="TFWAWNL"/>
<dbReference type="InterPro" id="IPR044772">
    <property type="entry name" value="NO3_transporter"/>
</dbReference>
<evidence type="ECO:0000256" key="4">
    <source>
        <dbReference type="ARBA" id="ARBA00022989"/>
    </source>
</evidence>
<proteinExistence type="inferred from homology"/>
<keyword evidence="3 7" id="KW-0812">Transmembrane</keyword>
<feature type="transmembrane region" description="Helical" evidence="7">
    <location>
        <begin position="269"/>
        <end position="294"/>
    </location>
</feature>
<evidence type="ECO:0000256" key="7">
    <source>
        <dbReference type="SAM" id="Phobius"/>
    </source>
</evidence>
<dbReference type="HOGENOM" id="CLU_024204_1_1_1"/>
<feature type="transmembrane region" description="Helical" evidence="7">
    <location>
        <begin position="97"/>
        <end position="118"/>
    </location>
</feature>
<organism evidence="8 9">
    <name type="scientific">Tilletiaria anomala (strain ATCC 24038 / CBS 436.72 / UBC 951)</name>
    <dbReference type="NCBI Taxonomy" id="1037660"/>
    <lineage>
        <taxon>Eukaryota</taxon>
        <taxon>Fungi</taxon>
        <taxon>Dikarya</taxon>
        <taxon>Basidiomycota</taxon>
        <taxon>Ustilaginomycotina</taxon>
        <taxon>Exobasidiomycetes</taxon>
        <taxon>Georgefischeriales</taxon>
        <taxon>Tilletiariaceae</taxon>
        <taxon>Tilletiaria</taxon>
    </lineage>
</organism>
<feature type="transmembrane region" description="Helical" evidence="7">
    <location>
        <begin position="497"/>
        <end position="516"/>
    </location>
</feature>
<feature type="transmembrane region" description="Helical" evidence="7">
    <location>
        <begin position="419"/>
        <end position="442"/>
    </location>
</feature>
<gene>
    <name evidence="8" type="ORF">K437DRAFT_289013</name>
</gene>
<dbReference type="InterPro" id="IPR036259">
    <property type="entry name" value="MFS_trans_sf"/>
</dbReference>
<dbReference type="RefSeq" id="XP_013245396.1">
    <property type="nucleotide sequence ID" value="XM_013389942.1"/>
</dbReference>
<dbReference type="SUPFAM" id="SSF103473">
    <property type="entry name" value="MFS general substrate transporter"/>
    <property type="match status" value="1"/>
</dbReference>
<dbReference type="Gene3D" id="1.20.1250.20">
    <property type="entry name" value="MFS general substrate transporter like domains"/>
    <property type="match status" value="2"/>
</dbReference>
<dbReference type="GO" id="GO:0015112">
    <property type="term" value="F:nitrate transmembrane transporter activity"/>
    <property type="evidence" value="ECO:0007669"/>
    <property type="project" value="InterPro"/>
</dbReference>
<reference evidence="8 9" key="1">
    <citation type="submission" date="2014-05" db="EMBL/GenBank/DDBJ databases">
        <title>Draft genome sequence of a rare smut relative, Tilletiaria anomala UBC 951.</title>
        <authorList>
            <consortium name="DOE Joint Genome Institute"/>
            <person name="Toome M."/>
            <person name="Kuo A."/>
            <person name="Henrissat B."/>
            <person name="Lipzen A."/>
            <person name="Tritt A."/>
            <person name="Yoshinaga Y."/>
            <person name="Zane M."/>
            <person name="Barry K."/>
            <person name="Grigoriev I.V."/>
            <person name="Spatafora J.W."/>
            <person name="Aimea M.C."/>
        </authorList>
    </citation>
    <scope>NUCLEOTIDE SEQUENCE [LARGE SCALE GENOMIC DNA]</scope>
    <source>
        <strain evidence="8 9">UBC 951</strain>
    </source>
</reference>
<dbReference type="InParanoid" id="A0A066WF13"/>
<feature type="transmembrane region" description="Helical" evidence="7">
    <location>
        <begin position="454"/>
        <end position="477"/>
    </location>
</feature>
<dbReference type="Pfam" id="PF07690">
    <property type="entry name" value="MFS_1"/>
    <property type="match status" value="1"/>
</dbReference>
<dbReference type="GO" id="GO:0016020">
    <property type="term" value="C:membrane"/>
    <property type="evidence" value="ECO:0007669"/>
    <property type="project" value="UniProtKB-SubCell"/>
</dbReference>
<evidence type="ECO:0000313" key="8">
    <source>
        <dbReference type="EMBL" id="KDN52557.1"/>
    </source>
</evidence>
<feature type="transmembrane region" description="Helical" evidence="7">
    <location>
        <begin position="528"/>
        <end position="548"/>
    </location>
</feature>
<protein>
    <submittedName>
        <fullName evidence="8">MFS general substrate transporter</fullName>
    </submittedName>
</protein>
<comment type="subcellular location">
    <subcellularLocation>
        <location evidence="1">Membrane</location>
        <topology evidence="1">Multi-pass membrane protein</topology>
    </subcellularLocation>
</comment>
<keyword evidence="5 7" id="KW-0472">Membrane</keyword>
<dbReference type="GeneID" id="25266980"/>